<dbReference type="InterPro" id="IPR007307">
    <property type="entry name" value="Ltv1"/>
</dbReference>
<protein>
    <recommendedName>
        <fullName evidence="6">Protein LTV1</fullName>
    </recommendedName>
</protein>
<dbReference type="GO" id="GO:0000056">
    <property type="term" value="P:ribosomal small subunit export from nucleus"/>
    <property type="evidence" value="ECO:0007669"/>
    <property type="project" value="TreeGrafter"/>
</dbReference>
<feature type="coiled-coil region" evidence="2">
    <location>
        <begin position="213"/>
        <end position="240"/>
    </location>
</feature>
<dbReference type="GO" id="GO:0005634">
    <property type="term" value="C:nucleus"/>
    <property type="evidence" value="ECO:0007669"/>
    <property type="project" value="TreeGrafter"/>
</dbReference>
<sequence length="468" mass="54423">MSKSFVDRKDRVTYTLYRNSAVDRQGRSINELVQKQKQEKSTKQNNNSRRIAGGDEDYDEDDEYYDDDDDEYYDDDQEEYDDDQEDDQEENDDDQEDGKKKKEDDDLHLIGFRKDGYDYSKHLKPIGGGIFIPAVYDLSTLKNVKGGIVGLIRESEPTPYMYGLEEISKHYVKNEKELSGVVDSDLIDAMGSDDGEFEDLDDDFILQANGGNLDGLDEQVKEARRKLKSLELLDDDEQDEGDRIAGRHVDEELEADFEAALEEYDDDEIGELDRDVARGQFSTDQYEQVFDEFMDEYKKNHTPFIDQLIQLKREDPTIALTAQEKIEILERDWESSSSEDEDEGEDREVWDCETILTTYTNIYNHPSTIREEGIKKIQLSKKTGIPLGVLPTRTREIEEEEERINYGEAIEKDESKEDKKERKKAVKELKKAAREQKKDLKQAFKSEEMKQNKINRAQRLNKATAVQF</sequence>
<dbReference type="GO" id="GO:0042274">
    <property type="term" value="P:ribosomal small subunit biogenesis"/>
    <property type="evidence" value="ECO:0007669"/>
    <property type="project" value="InterPro"/>
</dbReference>
<reference evidence="5" key="1">
    <citation type="journal article" date="2011" name="Genome Res.">
        <title>Phylogeny-wide analysis of social amoeba genomes highlights ancient origins for complex intercellular communication.</title>
        <authorList>
            <person name="Heidel A.J."/>
            <person name="Lawal H.M."/>
            <person name="Felder M."/>
            <person name="Schilde C."/>
            <person name="Helps N.R."/>
            <person name="Tunggal B."/>
            <person name="Rivero F."/>
            <person name="John U."/>
            <person name="Schleicher M."/>
            <person name="Eichinger L."/>
            <person name="Platzer M."/>
            <person name="Noegel A.A."/>
            <person name="Schaap P."/>
            <person name="Gloeckner G."/>
        </authorList>
    </citation>
    <scope>NUCLEOTIDE SEQUENCE [LARGE SCALE GENOMIC DNA]</scope>
    <source>
        <strain evidence="5">SH3</strain>
    </source>
</reference>
<proteinExistence type="inferred from homology"/>
<dbReference type="STRING" id="1054147.F4PLU2"/>
<dbReference type="PANTHER" id="PTHR21531">
    <property type="entry name" value="LOW-TEMPERATURE VIABILITY PROTEIN LTV1-RELATED"/>
    <property type="match status" value="1"/>
</dbReference>
<dbReference type="KEGG" id="dfa:DFA_04828"/>
<dbReference type="OMA" id="TKEFLFM"/>
<evidence type="ECO:0000313" key="5">
    <source>
        <dbReference type="Proteomes" id="UP000007797"/>
    </source>
</evidence>
<evidence type="ECO:0000256" key="3">
    <source>
        <dbReference type="SAM" id="MobiDB-lite"/>
    </source>
</evidence>
<evidence type="ECO:0000313" key="4">
    <source>
        <dbReference type="EMBL" id="EGG22698.1"/>
    </source>
</evidence>
<gene>
    <name evidence="4" type="primary">ltv1</name>
    <name evidence="4" type="ORF">DFA_04828</name>
</gene>
<dbReference type="PANTHER" id="PTHR21531:SF0">
    <property type="entry name" value="PROTEIN LTV1 HOMOLOG"/>
    <property type="match status" value="1"/>
</dbReference>
<dbReference type="EMBL" id="GL883008">
    <property type="protein sequence ID" value="EGG22698.1"/>
    <property type="molecule type" value="Genomic_DNA"/>
</dbReference>
<dbReference type="GO" id="GO:0030688">
    <property type="term" value="C:preribosome, small subunit precursor"/>
    <property type="evidence" value="ECO:0007669"/>
    <property type="project" value="TreeGrafter"/>
</dbReference>
<dbReference type="Proteomes" id="UP000007797">
    <property type="component" value="Unassembled WGS sequence"/>
</dbReference>
<feature type="compositionally biased region" description="Basic and acidic residues" evidence="3">
    <location>
        <begin position="428"/>
        <end position="451"/>
    </location>
</feature>
<dbReference type="AlphaFoldDB" id="F4PLU2"/>
<organism evidence="4 5">
    <name type="scientific">Cavenderia fasciculata</name>
    <name type="common">Slime mold</name>
    <name type="synonym">Dictyostelium fasciculatum</name>
    <dbReference type="NCBI Taxonomy" id="261658"/>
    <lineage>
        <taxon>Eukaryota</taxon>
        <taxon>Amoebozoa</taxon>
        <taxon>Evosea</taxon>
        <taxon>Eumycetozoa</taxon>
        <taxon>Dictyostelia</taxon>
        <taxon>Acytosteliales</taxon>
        <taxon>Cavenderiaceae</taxon>
        <taxon>Cavenderia</taxon>
    </lineage>
</organism>
<name>F4PLU2_CACFS</name>
<comment type="similarity">
    <text evidence="1">Belongs to the LTV1 family.</text>
</comment>
<feature type="region of interest" description="Disordered" evidence="3">
    <location>
        <begin position="428"/>
        <end position="468"/>
    </location>
</feature>
<dbReference type="GO" id="GO:0005829">
    <property type="term" value="C:cytosol"/>
    <property type="evidence" value="ECO:0007669"/>
    <property type="project" value="TreeGrafter"/>
</dbReference>
<dbReference type="GeneID" id="14874816"/>
<accession>F4PLU2</accession>
<evidence type="ECO:0008006" key="6">
    <source>
        <dbReference type="Google" id="ProtNLM"/>
    </source>
</evidence>
<dbReference type="OrthoDB" id="5852896at2759"/>
<feature type="compositionally biased region" description="Acidic residues" evidence="3">
    <location>
        <begin position="54"/>
        <end position="96"/>
    </location>
</feature>
<keyword evidence="2" id="KW-0175">Coiled coil</keyword>
<keyword evidence="5" id="KW-1185">Reference proteome</keyword>
<evidence type="ECO:0000256" key="2">
    <source>
        <dbReference type="SAM" id="Coils"/>
    </source>
</evidence>
<feature type="region of interest" description="Disordered" evidence="3">
    <location>
        <begin position="19"/>
        <end position="104"/>
    </location>
</feature>
<dbReference type="RefSeq" id="XP_004360549.1">
    <property type="nucleotide sequence ID" value="XM_004360492.1"/>
</dbReference>
<evidence type="ECO:0000256" key="1">
    <source>
        <dbReference type="ARBA" id="ARBA00009078"/>
    </source>
</evidence>